<dbReference type="Proteomes" id="UP000838412">
    <property type="component" value="Chromosome 14"/>
</dbReference>
<proteinExistence type="predicted"/>
<keyword evidence="2" id="KW-0732">Signal</keyword>
<keyword evidence="4" id="KW-1185">Reference proteome</keyword>
<name>A0A8K0E8J8_BRALA</name>
<feature type="chain" id="PRO_5035434773" evidence="2">
    <location>
        <begin position="26"/>
        <end position="122"/>
    </location>
</feature>
<reference evidence="3" key="1">
    <citation type="submission" date="2022-01" db="EMBL/GenBank/DDBJ databases">
        <authorList>
            <person name="Braso-Vives M."/>
        </authorList>
    </citation>
    <scope>NUCLEOTIDE SEQUENCE</scope>
</reference>
<evidence type="ECO:0000313" key="3">
    <source>
        <dbReference type="EMBL" id="CAH1244744.1"/>
    </source>
</evidence>
<sequence>MNPSTLSMLLLVTTCCFLFIEVATGEDNSVTSELDSPGFLTDKKAIRSYIKKADNKVKAVHDVHAMMIAKGLNKRAKKFMKREKTRLEKYKQKLRNDRRKNGISKRTDSRPGGNYAGNARRG</sequence>
<dbReference type="AlphaFoldDB" id="A0A8K0E8J8"/>
<gene>
    <name evidence="3" type="primary">Hypp7375</name>
    <name evidence="3" type="ORF">BLAG_LOCUS7312</name>
</gene>
<evidence type="ECO:0000313" key="4">
    <source>
        <dbReference type="Proteomes" id="UP000838412"/>
    </source>
</evidence>
<evidence type="ECO:0000256" key="1">
    <source>
        <dbReference type="SAM" id="MobiDB-lite"/>
    </source>
</evidence>
<feature type="signal peptide" evidence="2">
    <location>
        <begin position="1"/>
        <end position="25"/>
    </location>
</feature>
<dbReference type="EMBL" id="OV696699">
    <property type="protein sequence ID" value="CAH1244744.1"/>
    <property type="molecule type" value="Genomic_DNA"/>
</dbReference>
<evidence type="ECO:0000256" key="2">
    <source>
        <dbReference type="SAM" id="SignalP"/>
    </source>
</evidence>
<protein>
    <submittedName>
        <fullName evidence="3">Hypp7375 protein</fullName>
    </submittedName>
</protein>
<feature type="region of interest" description="Disordered" evidence="1">
    <location>
        <begin position="86"/>
        <end position="122"/>
    </location>
</feature>
<dbReference type="OrthoDB" id="10124814at2759"/>
<accession>A0A8K0E8J8</accession>
<feature type="compositionally biased region" description="Basic and acidic residues" evidence="1">
    <location>
        <begin position="86"/>
        <end position="95"/>
    </location>
</feature>
<organism evidence="3 4">
    <name type="scientific">Branchiostoma lanceolatum</name>
    <name type="common">Common lancelet</name>
    <name type="synonym">Amphioxus lanceolatum</name>
    <dbReference type="NCBI Taxonomy" id="7740"/>
    <lineage>
        <taxon>Eukaryota</taxon>
        <taxon>Metazoa</taxon>
        <taxon>Chordata</taxon>
        <taxon>Cephalochordata</taxon>
        <taxon>Leptocardii</taxon>
        <taxon>Amphioxiformes</taxon>
        <taxon>Branchiostomatidae</taxon>
        <taxon>Branchiostoma</taxon>
    </lineage>
</organism>